<dbReference type="PROSITE" id="PS00374">
    <property type="entry name" value="MGMT"/>
    <property type="match status" value="1"/>
</dbReference>
<dbReference type="EC" id="2.1.1.63" evidence="9"/>
<evidence type="ECO:0000313" key="12">
    <source>
        <dbReference type="Proteomes" id="UP001144297"/>
    </source>
</evidence>
<accession>A0A9W6LKS9</accession>
<organism evidence="11 12">
    <name type="scientific">Thermodesulfovibrio yellowstonii</name>
    <dbReference type="NCBI Taxonomy" id="28262"/>
    <lineage>
        <taxon>Bacteria</taxon>
        <taxon>Pseudomonadati</taxon>
        <taxon>Nitrospirota</taxon>
        <taxon>Thermodesulfovibrionia</taxon>
        <taxon>Thermodesulfovibrionales</taxon>
        <taxon>Thermodesulfovibrionaceae</taxon>
        <taxon>Thermodesulfovibrio</taxon>
    </lineage>
</organism>
<evidence type="ECO:0000256" key="7">
    <source>
        <dbReference type="ARBA" id="ARBA00023204"/>
    </source>
</evidence>
<dbReference type="EMBL" id="BSDX01000001">
    <property type="protein sequence ID" value="GLI53957.1"/>
    <property type="molecule type" value="Genomic_DNA"/>
</dbReference>
<comment type="catalytic activity">
    <reaction evidence="8 9">
        <text>a 6-O-methyl-2'-deoxyguanosine in DNA + L-cysteinyl-[protein] = S-methyl-L-cysteinyl-[protein] + a 2'-deoxyguanosine in DNA</text>
        <dbReference type="Rhea" id="RHEA:24000"/>
        <dbReference type="Rhea" id="RHEA-COMP:10131"/>
        <dbReference type="Rhea" id="RHEA-COMP:10132"/>
        <dbReference type="Rhea" id="RHEA-COMP:11367"/>
        <dbReference type="Rhea" id="RHEA-COMP:11368"/>
        <dbReference type="ChEBI" id="CHEBI:29950"/>
        <dbReference type="ChEBI" id="CHEBI:82612"/>
        <dbReference type="ChEBI" id="CHEBI:85445"/>
        <dbReference type="ChEBI" id="CHEBI:85448"/>
        <dbReference type="EC" id="2.1.1.63"/>
    </reaction>
</comment>
<gene>
    <name evidence="11" type="ORF">TISLANDTSLP1_16500</name>
</gene>
<keyword evidence="7 9" id="KW-0234">DNA repair</keyword>
<dbReference type="PANTHER" id="PTHR10815">
    <property type="entry name" value="METHYLATED-DNA--PROTEIN-CYSTEINE METHYLTRANSFERASE"/>
    <property type="match status" value="1"/>
</dbReference>
<evidence type="ECO:0000256" key="2">
    <source>
        <dbReference type="ARBA" id="ARBA00008711"/>
    </source>
</evidence>
<evidence type="ECO:0000256" key="9">
    <source>
        <dbReference type="HAMAP-Rule" id="MF_00772"/>
    </source>
</evidence>
<evidence type="ECO:0000313" key="11">
    <source>
        <dbReference type="EMBL" id="GLI53957.1"/>
    </source>
</evidence>
<dbReference type="GO" id="GO:0003908">
    <property type="term" value="F:methylated-DNA-[protein]-cysteine S-methyltransferase activity"/>
    <property type="evidence" value="ECO:0007669"/>
    <property type="project" value="UniProtKB-UniRule"/>
</dbReference>
<dbReference type="SUPFAM" id="SSF46767">
    <property type="entry name" value="Methylated DNA-protein cysteine methyltransferase, C-terminal domain"/>
    <property type="match status" value="1"/>
</dbReference>
<keyword evidence="5 9" id="KW-0808">Transferase</keyword>
<evidence type="ECO:0000259" key="10">
    <source>
        <dbReference type="Pfam" id="PF01035"/>
    </source>
</evidence>
<proteinExistence type="inferred from homology"/>
<keyword evidence="3 9" id="KW-0963">Cytoplasm</keyword>
<reference evidence="11" key="1">
    <citation type="submission" date="2022-12" db="EMBL/GenBank/DDBJ databases">
        <title>Reference genome sequencing for broad-spectrum identification of bacterial and archaeal isolates by mass spectrometry.</title>
        <authorList>
            <person name="Sekiguchi Y."/>
            <person name="Tourlousse D.M."/>
        </authorList>
    </citation>
    <scope>NUCLEOTIDE SEQUENCE</scope>
    <source>
        <strain evidence="11">TSL-P1</strain>
    </source>
</reference>
<evidence type="ECO:0000256" key="1">
    <source>
        <dbReference type="ARBA" id="ARBA00001286"/>
    </source>
</evidence>
<dbReference type="Gene3D" id="1.10.10.10">
    <property type="entry name" value="Winged helix-like DNA-binding domain superfamily/Winged helix DNA-binding domain"/>
    <property type="match status" value="1"/>
</dbReference>
<dbReference type="HAMAP" id="MF_00772">
    <property type="entry name" value="OGT"/>
    <property type="match status" value="1"/>
</dbReference>
<dbReference type="PANTHER" id="PTHR10815:SF5">
    <property type="entry name" value="METHYLATED-DNA--PROTEIN-CYSTEINE METHYLTRANSFERASE"/>
    <property type="match status" value="1"/>
</dbReference>
<dbReference type="Pfam" id="PF01035">
    <property type="entry name" value="DNA_binding_1"/>
    <property type="match status" value="1"/>
</dbReference>
<comment type="similarity">
    <text evidence="2 9">Belongs to the MGMT family.</text>
</comment>
<evidence type="ECO:0000256" key="3">
    <source>
        <dbReference type="ARBA" id="ARBA00022490"/>
    </source>
</evidence>
<name>A0A9W6LKS9_9BACT</name>
<dbReference type="CDD" id="cd06445">
    <property type="entry name" value="ATase"/>
    <property type="match status" value="1"/>
</dbReference>
<dbReference type="InterPro" id="IPR001497">
    <property type="entry name" value="MethylDNA_cys_MeTrfase_AS"/>
</dbReference>
<keyword evidence="6 9" id="KW-0227">DNA damage</keyword>
<dbReference type="NCBIfam" id="TIGR00589">
    <property type="entry name" value="ogt"/>
    <property type="match status" value="1"/>
</dbReference>
<keyword evidence="12" id="KW-1185">Reference proteome</keyword>
<dbReference type="InterPro" id="IPR036217">
    <property type="entry name" value="MethylDNA_cys_MeTrfase_DNAb"/>
</dbReference>
<dbReference type="InterPro" id="IPR014048">
    <property type="entry name" value="MethylDNA_cys_MeTrfase_DNA-bd"/>
</dbReference>
<dbReference type="InterPro" id="IPR036388">
    <property type="entry name" value="WH-like_DNA-bd_sf"/>
</dbReference>
<evidence type="ECO:0000256" key="6">
    <source>
        <dbReference type="ARBA" id="ARBA00022763"/>
    </source>
</evidence>
<comment type="function">
    <text evidence="9">Involved in the cellular defense against the biological effects of O6-methylguanine (O6-MeG) and O4-methylthymine (O4-MeT) in DNA. Repairs the methylated nucleobase in DNA by stoichiometrically transferring the methyl group to a cysteine residue in the enzyme. This is a suicide reaction: the enzyme is irreversibly inactivated.</text>
</comment>
<dbReference type="InterPro" id="IPR036631">
    <property type="entry name" value="MGMT_N_sf"/>
</dbReference>
<dbReference type="GO" id="GO:0005737">
    <property type="term" value="C:cytoplasm"/>
    <property type="evidence" value="ECO:0007669"/>
    <property type="project" value="UniProtKB-SubCell"/>
</dbReference>
<evidence type="ECO:0000256" key="5">
    <source>
        <dbReference type="ARBA" id="ARBA00022679"/>
    </source>
</evidence>
<dbReference type="Proteomes" id="UP001144297">
    <property type="component" value="Unassembled WGS sequence"/>
</dbReference>
<dbReference type="InterPro" id="IPR023546">
    <property type="entry name" value="MGMT"/>
</dbReference>
<dbReference type="SUPFAM" id="SSF53155">
    <property type="entry name" value="Methylated DNA-protein cysteine methyltransferase domain"/>
    <property type="match status" value="1"/>
</dbReference>
<dbReference type="GO" id="GO:0006307">
    <property type="term" value="P:DNA alkylation repair"/>
    <property type="evidence" value="ECO:0007669"/>
    <property type="project" value="UniProtKB-UniRule"/>
</dbReference>
<evidence type="ECO:0000256" key="8">
    <source>
        <dbReference type="ARBA" id="ARBA00049348"/>
    </source>
</evidence>
<comment type="subcellular location">
    <subcellularLocation>
        <location evidence="9">Cytoplasm</location>
    </subcellularLocation>
</comment>
<dbReference type="GO" id="GO:0032259">
    <property type="term" value="P:methylation"/>
    <property type="evidence" value="ECO:0007669"/>
    <property type="project" value="UniProtKB-KW"/>
</dbReference>
<comment type="miscellaneous">
    <text evidence="9">This enzyme catalyzes only one turnover and therefore is not strictly catalytic. According to one definition, an enzyme is a biocatalyst that acts repeatedly and over many reaction cycles.</text>
</comment>
<comment type="catalytic activity">
    <reaction evidence="1 9">
        <text>a 4-O-methyl-thymidine in DNA + L-cysteinyl-[protein] = a thymidine in DNA + S-methyl-L-cysteinyl-[protein]</text>
        <dbReference type="Rhea" id="RHEA:53428"/>
        <dbReference type="Rhea" id="RHEA-COMP:10131"/>
        <dbReference type="Rhea" id="RHEA-COMP:10132"/>
        <dbReference type="Rhea" id="RHEA-COMP:13555"/>
        <dbReference type="Rhea" id="RHEA-COMP:13556"/>
        <dbReference type="ChEBI" id="CHEBI:29950"/>
        <dbReference type="ChEBI" id="CHEBI:82612"/>
        <dbReference type="ChEBI" id="CHEBI:137386"/>
        <dbReference type="ChEBI" id="CHEBI:137387"/>
        <dbReference type="EC" id="2.1.1.63"/>
    </reaction>
</comment>
<feature type="domain" description="Methylated-DNA-[protein]-cysteine S-methyltransferase DNA binding" evidence="10">
    <location>
        <begin position="70"/>
        <end position="147"/>
    </location>
</feature>
<protein>
    <recommendedName>
        <fullName evidence="9">Methylated-DNA--protein-cysteine methyltransferase</fullName>
        <ecNumber evidence="9">2.1.1.63</ecNumber>
    </recommendedName>
    <alternativeName>
        <fullName evidence="9">6-O-methylguanine-DNA methyltransferase</fullName>
        <shortName evidence="9">MGMT</shortName>
    </alternativeName>
    <alternativeName>
        <fullName evidence="9">O-6-methylguanine-DNA-alkyltransferase</fullName>
    </alternativeName>
</protein>
<sequence>MYFACVMTPIGLLGIVFDSFLSVTKIFITDSNKNATIPEFALNFVKQLNSYFKGELLEFNYPVNIQNISEFDKKVLEVTCEIPYGQTVTYKWLAKKLNTSPRAIGQALKRNPLPIIIPCHRVIKSDGKLGGYSLGIEIKRWLIEHEKSILYKFQLMKLHHRML</sequence>
<keyword evidence="4 9" id="KW-0489">Methyltransferase</keyword>
<feature type="active site" description="Nucleophile; methyl group acceptor" evidence="9">
    <location>
        <position position="119"/>
    </location>
</feature>
<dbReference type="FunFam" id="1.10.10.10:FF:000214">
    <property type="entry name" value="Methylated-DNA--protein-cysteine methyltransferase"/>
    <property type="match status" value="1"/>
</dbReference>
<comment type="caution">
    <text evidence="11">The sequence shown here is derived from an EMBL/GenBank/DDBJ whole genome shotgun (WGS) entry which is preliminary data.</text>
</comment>
<evidence type="ECO:0000256" key="4">
    <source>
        <dbReference type="ARBA" id="ARBA00022603"/>
    </source>
</evidence>
<dbReference type="AlphaFoldDB" id="A0A9W6LKS9"/>